<evidence type="ECO:0000313" key="1">
    <source>
        <dbReference type="EMBL" id="MBN2067191.1"/>
    </source>
</evidence>
<sequence>MEQGDIILARFPFSNRIDYKIRPALVVSNNEHNKRHDCWFCPITTSPGGQSIPIQKHLAEGKLDRESYARASVIATMDEEAALKK</sequence>
<accession>A0A938YTF7</accession>
<dbReference type="InterPro" id="IPR003477">
    <property type="entry name" value="PemK-like"/>
</dbReference>
<dbReference type="InterPro" id="IPR011067">
    <property type="entry name" value="Plasmid_toxin/cell-grow_inhib"/>
</dbReference>
<reference evidence="1" key="1">
    <citation type="submission" date="2021-01" db="EMBL/GenBank/DDBJ databases">
        <title>Active Sulfur Cycling in an Early Earth Analoge.</title>
        <authorList>
            <person name="Hahn C.R."/>
            <person name="Youssef N.H."/>
            <person name="Elshahed M."/>
        </authorList>
    </citation>
    <scope>NUCLEOTIDE SEQUENCE</scope>
    <source>
        <strain evidence="1">Zod_Metabat.1151</strain>
    </source>
</reference>
<dbReference type="Gene3D" id="2.30.30.110">
    <property type="match status" value="1"/>
</dbReference>
<dbReference type="Pfam" id="PF02452">
    <property type="entry name" value="PemK_toxin"/>
    <property type="match status" value="1"/>
</dbReference>
<dbReference type="Proteomes" id="UP000809243">
    <property type="component" value="Unassembled WGS sequence"/>
</dbReference>
<gene>
    <name evidence="1" type="ORF">JW744_01860</name>
</gene>
<protein>
    <submittedName>
        <fullName evidence="1">Type II toxin-antitoxin system PemK/MazF family toxin</fullName>
    </submittedName>
</protein>
<comment type="caution">
    <text evidence="1">The sequence shown here is derived from an EMBL/GenBank/DDBJ whole genome shotgun (WGS) entry which is preliminary data.</text>
</comment>
<dbReference type="SUPFAM" id="SSF50118">
    <property type="entry name" value="Cell growth inhibitor/plasmid maintenance toxic component"/>
    <property type="match status" value="1"/>
</dbReference>
<name>A0A938YTF7_9ARCH</name>
<organism evidence="1 2">
    <name type="scientific">Candidatus Iainarchaeum sp</name>
    <dbReference type="NCBI Taxonomy" id="3101447"/>
    <lineage>
        <taxon>Archaea</taxon>
        <taxon>Candidatus Iainarchaeota</taxon>
        <taxon>Candidatus Iainarchaeia</taxon>
        <taxon>Candidatus Iainarchaeales</taxon>
        <taxon>Candidatus Iainarchaeaceae</taxon>
        <taxon>Candidatus Iainarchaeum</taxon>
    </lineage>
</organism>
<dbReference type="GO" id="GO:0003677">
    <property type="term" value="F:DNA binding"/>
    <property type="evidence" value="ECO:0007669"/>
    <property type="project" value="InterPro"/>
</dbReference>
<evidence type="ECO:0000313" key="2">
    <source>
        <dbReference type="Proteomes" id="UP000809243"/>
    </source>
</evidence>
<dbReference type="AlphaFoldDB" id="A0A938YTF7"/>
<proteinExistence type="predicted"/>
<dbReference type="EMBL" id="JAFGDB010000030">
    <property type="protein sequence ID" value="MBN2067191.1"/>
    <property type="molecule type" value="Genomic_DNA"/>
</dbReference>